<reference evidence="1" key="2">
    <citation type="journal article" date="2021" name="Genome Biol. Evol.">
        <title>Developing a high-quality reference genome for a parasitic bivalve with doubly uniparental inheritance (Bivalvia: Unionida).</title>
        <authorList>
            <person name="Smith C.H."/>
        </authorList>
    </citation>
    <scope>NUCLEOTIDE SEQUENCE</scope>
    <source>
        <strain evidence="1">CHS0354</strain>
        <tissue evidence="1">Mantle</tissue>
    </source>
</reference>
<dbReference type="AlphaFoldDB" id="A0AAE0VT59"/>
<proteinExistence type="predicted"/>
<reference evidence="1" key="1">
    <citation type="journal article" date="2021" name="Genome Biol. Evol.">
        <title>A High-Quality Reference Genome for a Parasitic Bivalve with Doubly Uniparental Inheritance (Bivalvia: Unionida).</title>
        <authorList>
            <person name="Smith C.H."/>
        </authorList>
    </citation>
    <scope>NUCLEOTIDE SEQUENCE</scope>
    <source>
        <strain evidence="1">CHS0354</strain>
    </source>
</reference>
<sequence>MSGFLAQVKKDGLLYADLVLNPPAAKNSKPIIQGMENCTEYADIDFGKTGEPLPDISDEKDTNLNTR</sequence>
<dbReference type="Proteomes" id="UP001195483">
    <property type="component" value="Unassembled WGS sequence"/>
</dbReference>
<reference evidence="1" key="3">
    <citation type="submission" date="2023-05" db="EMBL/GenBank/DDBJ databases">
        <authorList>
            <person name="Smith C.H."/>
        </authorList>
    </citation>
    <scope>NUCLEOTIDE SEQUENCE</scope>
    <source>
        <strain evidence="1">CHS0354</strain>
        <tissue evidence="1">Mantle</tissue>
    </source>
</reference>
<gene>
    <name evidence="1" type="ORF">CHS0354_003028</name>
</gene>
<accession>A0AAE0VT59</accession>
<dbReference type="EMBL" id="JAEAOA010000247">
    <property type="protein sequence ID" value="KAK3588212.1"/>
    <property type="molecule type" value="Genomic_DNA"/>
</dbReference>
<comment type="caution">
    <text evidence="1">The sequence shown here is derived from an EMBL/GenBank/DDBJ whole genome shotgun (WGS) entry which is preliminary data.</text>
</comment>
<keyword evidence="2" id="KW-1185">Reference proteome</keyword>
<evidence type="ECO:0000313" key="2">
    <source>
        <dbReference type="Proteomes" id="UP001195483"/>
    </source>
</evidence>
<evidence type="ECO:0000313" key="1">
    <source>
        <dbReference type="EMBL" id="KAK3588212.1"/>
    </source>
</evidence>
<protein>
    <submittedName>
        <fullName evidence="1">Uncharacterized protein</fullName>
    </submittedName>
</protein>
<organism evidence="1 2">
    <name type="scientific">Potamilus streckersoni</name>
    <dbReference type="NCBI Taxonomy" id="2493646"/>
    <lineage>
        <taxon>Eukaryota</taxon>
        <taxon>Metazoa</taxon>
        <taxon>Spiralia</taxon>
        <taxon>Lophotrochozoa</taxon>
        <taxon>Mollusca</taxon>
        <taxon>Bivalvia</taxon>
        <taxon>Autobranchia</taxon>
        <taxon>Heteroconchia</taxon>
        <taxon>Palaeoheterodonta</taxon>
        <taxon>Unionida</taxon>
        <taxon>Unionoidea</taxon>
        <taxon>Unionidae</taxon>
        <taxon>Ambleminae</taxon>
        <taxon>Lampsilini</taxon>
        <taxon>Potamilus</taxon>
    </lineage>
</organism>
<name>A0AAE0VT59_9BIVA</name>